<feature type="region of interest" description="Disordered" evidence="5">
    <location>
        <begin position="820"/>
        <end position="843"/>
    </location>
</feature>
<evidence type="ECO:0000313" key="8">
    <source>
        <dbReference type="Proteomes" id="UP000007266"/>
    </source>
</evidence>
<dbReference type="GO" id="GO:0008270">
    <property type="term" value="F:zinc ion binding"/>
    <property type="evidence" value="ECO:0007669"/>
    <property type="project" value="UniProtKB-KW"/>
</dbReference>
<protein>
    <recommendedName>
        <fullName evidence="6">MYND-type domain-containing protein</fullName>
    </recommendedName>
</protein>
<feature type="domain" description="MYND-type" evidence="6">
    <location>
        <begin position="855"/>
        <end position="887"/>
    </location>
</feature>
<keyword evidence="8" id="KW-1185">Reference proteome</keyword>
<keyword evidence="1" id="KW-0479">Metal-binding</keyword>
<feature type="region of interest" description="Disordered" evidence="5">
    <location>
        <begin position="311"/>
        <end position="337"/>
    </location>
</feature>
<feature type="region of interest" description="Disordered" evidence="5">
    <location>
        <begin position="740"/>
        <end position="783"/>
    </location>
</feature>
<name>D6WVV4_TRICA</name>
<keyword evidence="2 4" id="KW-0863">Zinc-finger</keyword>
<dbReference type="HOGENOM" id="CLU_323991_0_0_1"/>
<feature type="compositionally biased region" description="Polar residues" evidence="5">
    <location>
        <begin position="740"/>
        <end position="752"/>
    </location>
</feature>
<evidence type="ECO:0000256" key="4">
    <source>
        <dbReference type="PROSITE-ProRule" id="PRU00134"/>
    </source>
</evidence>
<dbReference type="InParanoid" id="D6WVV4"/>
<dbReference type="Gene3D" id="6.10.140.2220">
    <property type="match status" value="1"/>
</dbReference>
<reference evidence="7 8" key="1">
    <citation type="journal article" date="2008" name="Nature">
        <title>The genome of the model beetle and pest Tribolium castaneum.</title>
        <authorList>
            <consortium name="Tribolium Genome Sequencing Consortium"/>
            <person name="Richards S."/>
            <person name="Gibbs R.A."/>
            <person name="Weinstock G.M."/>
            <person name="Brown S.J."/>
            <person name="Denell R."/>
            <person name="Beeman R.W."/>
            <person name="Gibbs R."/>
            <person name="Beeman R.W."/>
            <person name="Brown S.J."/>
            <person name="Bucher G."/>
            <person name="Friedrich M."/>
            <person name="Grimmelikhuijzen C.J."/>
            <person name="Klingler M."/>
            <person name="Lorenzen M."/>
            <person name="Richards S."/>
            <person name="Roth S."/>
            <person name="Schroder R."/>
            <person name="Tautz D."/>
            <person name="Zdobnov E.M."/>
            <person name="Muzny D."/>
            <person name="Gibbs R.A."/>
            <person name="Weinstock G.M."/>
            <person name="Attaway T."/>
            <person name="Bell S."/>
            <person name="Buhay C.J."/>
            <person name="Chandrabose M.N."/>
            <person name="Chavez D."/>
            <person name="Clerk-Blankenburg K.P."/>
            <person name="Cree A."/>
            <person name="Dao M."/>
            <person name="Davis C."/>
            <person name="Chacko J."/>
            <person name="Dinh H."/>
            <person name="Dugan-Rocha S."/>
            <person name="Fowler G."/>
            <person name="Garner T.T."/>
            <person name="Garnes J."/>
            <person name="Gnirke A."/>
            <person name="Hawes A."/>
            <person name="Hernandez J."/>
            <person name="Hines S."/>
            <person name="Holder M."/>
            <person name="Hume J."/>
            <person name="Jhangiani S.N."/>
            <person name="Joshi V."/>
            <person name="Khan Z.M."/>
            <person name="Jackson L."/>
            <person name="Kovar C."/>
            <person name="Kowis A."/>
            <person name="Lee S."/>
            <person name="Lewis L.R."/>
            <person name="Margolis J."/>
            <person name="Morgan M."/>
            <person name="Nazareth L.V."/>
            <person name="Nguyen N."/>
            <person name="Okwuonu G."/>
            <person name="Parker D."/>
            <person name="Richards S."/>
            <person name="Ruiz S.J."/>
            <person name="Santibanez J."/>
            <person name="Savard J."/>
            <person name="Scherer S.E."/>
            <person name="Schneider B."/>
            <person name="Sodergren E."/>
            <person name="Tautz D."/>
            <person name="Vattahil S."/>
            <person name="Villasana D."/>
            <person name="White C.S."/>
            <person name="Wright R."/>
            <person name="Park Y."/>
            <person name="Beeman R.W."/>
            <person name="Lord J."/>
            <person name="Oppert B."/>
            <person name="Lorenzen M."/>
            <person name="Brown S."/>
            <person name="Wang L."/>
            <person name="Savard J."/>
            <person name="Tautz D."/>
            <person name="Richards S."/>
            <person name="Weinstock G."/>
            <person name="Gibbs R.A."/>
            <person name="Liu Y."/>
            <person name="Worley K."/>
            <person name="Weinstock G."/>
            <person name="Elsik C.G."/>
            <person name="Reese J.T."/>
            <person name="Elhaik E."/>
            <person name="Landan G."/>
            <person name="Graur D."/>
            <person name="Arensburger P."/>
            <person name="Atkinson P."/>
            <person name="Beeman R.W."/>
            <person name="Beidler J."/>
            <person name="Brown S.J."/>
            <person name="Demuth J.P."/>
            <person name="Drury D.W."/>
            <person name="Du Y.Z."/>
            <person name="Fujiwara H."/>
            <person name="Lorenzen M."/>
            <person name="Maselli V."/>
            <person name="Osanai M."/>
            <person name="Park Y."/>
            <person name="Robertson H.M."/>
            <person name="Tu Z."/>
            <person name="Wang J.J."/>
            <person name="Wang S."/>
            <person name="Richards S."/>
            <person name="Song H."/>
            <person name="Zhang L."/>
            <person name="Sodergren E."/>
            <person name="Werner D."/>
            <person name="Stanke M."/>
            <person name="Morgenstern B."/>
            <person name="Solovyev V."/>
            <person name="Kosarev P."/>
            <person name="Brown G."/>
            <person name="Chen H.C."/>
            <person name="Ermolaeva O."/>
            <person name="Hlavina W."/>
            <person name="Kapustin Y."/>
            <person name="Kiryutin B."/>
            <person name="Kitts P."/>
            <person name="Maglott D."/>
            <person name="Pruitt K."/>
            <person name="Sapojnikov V."/>
            <person name="Souvorov A."/>
            <person name="Mackey A.J."/>
            <person name="Waterhouse R.M."/>
            <person name="Wyder S."/>
            <person name="Zdobnov E.M."/>
            <person name="Zdobnov E.M."/>
            <person name="Wyder S."/>
            <person name="Kriventseva E.V."/>
            <person name="Kadowaki T."/>
            <person name="Bork P."/>
            <person name="Aranda M."/>
            <person name="Bao R."/>
            <person name="Beermann A."/>
            <person name="Berns N."/>
            <person name="Bolognesi R."/>
            <person name="Bonneton F."/>
            <person name="Bopp D."/>
            <person name="Brown S.J."/>
            <person name="Bucher G."/>
            <person name="Butts T."/>
            <person name="Chaumot A."/>
            <person name="Denell R.E."/>
            <person name="Ferrier D.E."/>
            <person name="Friedrich M."/>
            <person name="Gordon C.M."/>
            <person name="Jindra M."/>
            <person name="Klingler M."/>
            <person name="Lan Q."/>
            <person name="Lattorff H.M."/>
            <person name="Laudet V."/>
            <person name="von Levetsow C."/>
            <person name="Liu Z."/>
            <person name="Lutz R."/>
            <person name="Lynch J.A."/>
            <person name="da Fonseca R.N."/>
            <person name="Posnien N."/>
            <person name="Reuter R."/>
            <person name="Roth S."/>
            <person name="Savard J."/>
            <person name="Schinko J.B."/>
            <person name="Schmitt C."/>
            <person name="Schoppmeier M."/>
            <person name="Schroder R."/>
            <person name="Shippy T.D."/>
            <person name="Simonnet F."/>
            <person name="Marques-Souza H."/>
            <person name="Tautz D."/>
            <person name="Tomoyasu Y."/>
            <person name="Trauner J."/>
            <person name="Van der Zee M."/>
            <person name="Vervoort M."/>
            <person name="Wittkopp N."/>
            <person name="Wimmer E.A."/>
            <person name="Yang X."/>
            <person name="Jones A.K."/>
            <person name="Sattelle D.B."/>
            <person name="Ebert P.R."/>
            <person name="Nelson D."/>
            <person name="Scott J.G."/>
            <person name="Beeman R.W."/>
            <person name="Muthukrishnan S."/>
            <person name="Kramer K.J."/>
            <person name="Arakane Y."/>
            <person name="Beeman R.W."/>
            <person name="Zhu Q."/>
            <person name="Hogenkamp D."/>
            <person name="Dixit R."/>
            <person name="Oppert B."/>
            <person name="Jiang H."/>
            <person name="Zou Z."/>
            <person name="Marshall J."/>
            <person name="Elpidina E."/>
            <person name="Vinokurov K."/>
            <person name="Oppert C."/>
            <person name="Zou Z."/>
            <person name="Evans J."/>
            <person name="Lu Z."/>
            <person name="Zhao P."/>
            <person name="Sumathipala N."/>
            <person name="Altincicek B."/>
            <person name="Vilcinskas A."/>
            <person name="Williams M."/>
            <person name="Hultmark D."/>
            <person name="Hetru C."/>
            <person name="Jiang H."/>
            <person name="Grimmelikhuijzen C.J."/>
            <person name="Hauser F."/>
            <person name="Cazzamali G."/>
            <person name="Williamson M."/>
            <person name="Park Y."/>
            <person name="Li B."/>
            <person name="Tanaka Y."/>
            <person name="Predel R."/>
            <person name="Neupert S."/>
            <person name="Schachtner J."/>
            <person name="Verleyen P."/>
            <person name="Raible F."/>
            <person name="Bork P."/>
            <person name="Friedrich M."/>
            <person name="Walden K.K."/>
            <person name="Robertson H.M."/>
            <person name="Angeli S."/>
            <person name="Foret S."/>
            <person name="Bucher G."/>
            <person name="Schuetz S."/>
            <person name="Maleszka R."/>
            <person name="Wimmer E.A."/>
            <person name="Beeman R.W."/>
            <person name="Lorenzen M."/>
            <person name="Tomoyasu Y."/>
            <person name="Miller S.C."/>
            <person name="Grossmann D."/>
            <person name="Bucher G."/>
        </authorList>
    </citation>
    <scope>NUCLEOTIDE SEQUENCE [LARGE SCALE GENOMIC DNA]</scope>
    <source>
        <strain evidence="7 8">Georgia GA2</strain>
    </source>
</reference>
<evidence type="ECO:0000256" key="2">
    <source>
        <dbReference type="ARBA" id="ARBA00022771"/>
    </source>
</evidence>
<dbReference type="AlphaFoldDB" id="D6WVV4"/>
<reference evidence="7 8" key="2">
    <citation type="journal article" date="2010" name="Nucleic Acids Res.">
        <title>BeetleBase in 2010: revisions to provide comprehensive genomic information for Tribolium castaneum.</title>
        <authorList>
            <person name="Kim H.S."/>
            <person name="Murphy T."/>
            <person name="Xia J."/>
            <person name="Caragea D."/>
            <person name="Park Y."/>
            <person name="Beeman R.W."/>
            <person name="Lorenzen M.D."/>
            <person name="Butcher S."/>
            <person name="Manak J.R."/>
            <person name="Brown S.J."/>
        </authorList>
    </citation>
    <scope>GENOME REANNOTATION</scope>
    <source>
        <strain evidence="7 8">Georgia GA2</strain>
    </source>
</reference>
<dbReference type="Pfam" id="PF01753">
    <property type="entry name" value="zf-MYND"/>
    <property type="match status" value="1"/>
</dbReference>
<dbReference type="PROSITE" id="PS50865">
    <property type="entry name" value="ZF_MYND_2"/>
    <property type="match status" value="1"/>
</dbReference>
<evidence type="ECO:0000259" key="6">
    <source>
        <dbReference type="PROSITE" id="PS50865"/>
    </source>
</evidence>
<keyword evidence="3" id="KW-0862">Zinc</keyword>
<evidence type="ECO:0000313" key="7">
    <source>
        <dbReference type="EMBL" id="EFA08622.1"/>
    </source>
</evidence>
<feature type="compositionally biased region" description="Basic residues" evidence="5">
    <location>
        <begin position="605"/>
        <end position="614"/>
    </location>
</feature>
<accession>D6WVV4</accession>
<evidence type="ECO:0000256" key="1">
    <source>
        <dbReference type="ARBA" id="ARBA00022723"/>
    </source>
</evidence>
<gene>
    <name evidence="7" type="primary">AUGUSTUS-3.0.2_06285</name>
    <name evidence="7" type="ORF">TcasGA2_TC006285</name>
</gene>
<proteinExistence type="predicted"/>
<dbReference type="InterPro" id="IPR002893">
    <property type="entry name" value="Znf_MYND"/>
</dbReference>
<feature type="region of interest" description="Disordered" evidence="5">
    <location>
        <begin position="600"/>
        <end position="623"/>
    </location>
</feature>
<dbReference type="SUPFAM" id="SSF144232">
    <property type="entry name" value="HIT/MYND zinc finger-like"/>
    <property type="match status" value="1"/>
</dbReference>
<evidence type="ECO:0000256" key="3">
    <source>
        <dbReference type="ARBA" id="ARBA00022833"/>
    </source>
</evidence>
<evidence type="ECO:0000256" key="5">
    <source>
        <dbReference type="SAM" id="MobiDB-lite"/>
    </source>
</evidence>
<organism evidence="7 8">
    <name type="scientific">Tribolium castaneum</name>
    <name type="common">Red flour beetle</name>
    <dbReference type="NCBI Taxonomy" id="7070"/>
    <lineage>
        <taxon>Eukaryota</taxon>
        <taxon>Metazoa</taxon>
        <taxon>Ecdysozoa</taxon>
        <taxon>Arthropoda</taxon>
        <taxon>Hexapoda</taxon>
        <taxon>Insecta</taxon>
        <taxon>Pterygota</taxon>
        <taxon>Neoptera</taxon>
        <taxon>Endopterygota</taxon>
        <taxon>Coleoptera</taxon>
        <taxon>Polyphaga</taxon>
        <taxon>Cucujiformia</taxon>
        <taxon>Tenebrionidae</taxon>
        <taxon>Tenebrionidae incertae sedis</taxon>
        <taxon>Tribolium</taxon>
    </lineage>
</organism>
<dbReference type="EMBL" id="KQ971358">
    <property type="protein sequence ID" value="EFA08622.1"/>
    <property type="molecule type" value="Genomic_DNA"/>
</dbReference>
<dbReference type="Proteomes" id="UP000007266">
    <property type="component" value="Linkage group 8"/>
</dbReference>
<sequence>MNWVTHCSTDSADYQVFNLKGSSIKLAKWQTEPFTERVLQQLNDEPKVILSSVKNNKRNVQRTDHNVPDLCDIGNYVECSTHEDIIYTSEKCVKLPDDGGFFFDIEEKTDNAKKHDVEKELSIMFQNVTTEEETAIKKPSHRRRQHKPKKTKNLRELLIQLFGSPLDDIEKPPKTPQKVQNNRRQSLPVSIQIAGADFFKPVKINNKRKSEADIPSCKKVQKTVQVPVLEVFNVDYLSVAELKIPPIYSETATSSVTLEELKVATVLYKPRLSKTQTVTNTHIIDLTQDSSNSFSSTDIPVEIKGEQANVGLSMPSLSPLEEGAKSRPETTSVQPPKTVEKMVATTQRRQSVDNVQSQPNTRIQINRQQSAPQLQQAERPIRAQQTALEQLMEWRKNQIQPPSQPHWISNEHNMPQLLRIHQNTPSGYLLISNRVCGEKIFPYVYKYYVWKQKLVQLMDLKKSLFSADEVKENLETLASYYEATRRNIAKRLIKELLPLEIFNFVLSDVLSTISTKMVEKQLDGGLCRVCCLIHNIMQGFEDACITPFTKRFYSVVSASMGRLDERSRHVFTSQQLKLLELQITQFHLIQCWINARAHAANQRPKSPKTNKRKTTVIQSNPAKRNERTIVPRILVHSKENVQSTLTPKPPELPPYRSYNQGPLVNVSRPQETNNVTFRMPQETSIFAFSRPQIPILPRPPPPQQVAETQQTNIVPRTPETNVSTSFTRPQELTLRSLLNSQARPQEANTEQGWSKVPERVPTVQSTETKEPQTAEATAEEARKDSDDVIDLTWIDDADEKAIYDEIIECKVFEFKDEFKNDNNAGETSDREVVSPADSGLGSPVEQTDDGFKCLCGNRAIYVCACKSSMYCSQECQVNDWTYHQKMCNKTKS</sequence>